<accession>A0A1Y4DEC6</accession>
<dbReference type="RefSeq" id="WP_087286219.1">
    <property type="nucleotide sequence ID" value="NZ_NFJD01000001.1"/>
</dbReference>
<dbReference type="EMBL" id="NFJD01000001">
    <property type="protein sequence ID" value="OUO57255.1"/>
    <property type="molecule type" value="Genomic_DNA"/>
</dbReference>
<dbReference type="Proteomes" id="UP000196368">
    <property type="component" value="Unassembled WGS sequence"/>
</dbReference>
<dbReference type="AlphaFoldDB" id="A0A1Y4DEC6"/>
<proteinExistence type="predicted"/>
<evidence type="ECO:0000313" key="1">
    <source>
        <dbReference type="EMBL" id="OUO57255.1"/>
    </source>
</evidence>
<sequence>MKTLSLVRLTSFFLALLLTAQPAVYAQKLSRKALRALRAQEAAEIKKIANSSSNAALRALQNDLFAETYAAASRFSKNVSNPRSKKSRQRFFDEYTAKITEEQISQFVRLEPPANYKKRKSSKNLPFDPYPQIAEMVQEEKNPLRALNTVHKMEDKFPGHSFFSLFAFAYYRQYFSVVTPHLKELFKRVERLHDRGLETRFAKRMRFLAENRDAFRRVFAPNIPKQGMRIRYTKDISKLTPDSFNAANLVFSFERKMNPGQDNAAIRHISAKTIFPVGKNKVFPVYYYNGPFEYLPLLYRYLLNGNHPKKEITVILDREAKSMAIYNEDKTLWLRITPHEYSFPDRLHLHLNEIRTAEIETILGITQEETVNFNLSIPLSTPSNLPTTNRDEFLYNEMILKPVNHLKSSQHVTVIERTIF</sequence>
<organism evidence="1 2">
    <name type="scientific">Candidatus Avelusimicrobium gallicola</name>
    <dbReference type="NCBI Taxonomy" id="2562704"/>
    <lineage>
        <taxon>Bacteria</taxon>
        <taxon>Pseudomonadati</taxon>
        <taxon>Elusimicrobiota</taxon>
        <taxon>Elusimicrobia</taxon>
        <taxon>Elusimicrobiales</taxon>
        <taxon>Elusimicrobiaceae</taxon>
        <taxon>Candidatus Avelusimicrobium</taxon>
    </lineage>
</organism>
<gene>
    <name evidence="1" type="ORF">B5F75_00295</name>
</gene>
<comment type="caution">
    <text evidence="1">The sequence shown here is derived from an EMBL/GenBank/DDBJ whole genome shotgun (WGS) entry which is preliminary data.</text>
</comment>
<evidence type="ECO:0000313" key="2">
    <source>
        <dbReference type="Proteomes" id="UP000196368"/>
    </source>
</evidence>
<reference evidence="2" key="1">
    <citation type="submission" date="2017-04" db="EMBL/GenBank/DDBJ databases">
        <title>Function of individual gut microbiota members based on whole genome sequencing of pure cultures obtained from chicken caecum.</title>
        <authorList>
            <person name="Medvecky M."/>
            <person name="Cejkova D."/>
            <person name="Polansky O."/>
            <person name="Karasova D."/>
            <person name="Kubasova T."/>
            <person name="Cizek A."/>
            <person name="Rychlik I."/>
        </authorList>
    </citation>
    <scope>NUCLEOTIDE SEQUENCE [LARGE SCALE GENOMIC DNA]</scope>
    <source>
        <strain evidence="2">An273</strain>
    </source>
</reference>
<protein>
    <submittedName>
        <fullName evidence="1">Uncharacterized protein</fullName>
    </submittedName>
</protein>
<name>A0A1Y4DEC6_9BACT</name>
<keyword evidence="2" id="KW-1185">Reference proteome</keyword>